<comment type="caution">
    <text evidence="11">The sequence shown here is derived from an EMBL/GenBank/DDBJ whole genome shotgun (WGS) entry which is preliminary data.</text>
</comment>
<dbReference type="EC" id="5.4.2.8" evidence="11"/>
<dbReference type="Pfam" id="PF02878">
    <property type="entry name" value="PGM_PMM_I"/>
    <property type="match status" value="1"/>
</dbReference>
<evidence type="ECO:0000256" key="7">
    <source>
        <dbReference type="RuleBase" id="RU004326"/>
    </source>
</evidence>
<sequence>MTTSLTSELRDRAFRWIADDPDDDSRVELQNILARAMGGEAGAADELADRMAGPLEFGTAGLRGPVRAGPNGMNVAVVTRTTAGVAAWLAAQGHSGGVVVVGRDARHGSEAFAKAAAEVLTAAGFAVKSLPGPLPTPVLAFAVLELGAVAGIQITASHNPPADNGYKLYDASGGQIVPPSDGLIERAIEAAPPAISVPREPGAEVLGDQLLDAYLAKVALLPRGPEREVKIAATALHGVGADTLRAAFERAGFGDLHLVAEQAVPDPDFPTVAFPNPEEPGATDLLLALASEVDAELAIALDPDADRCALGVRERDGSWRMLRGDETGVLLGWHVLSTVDTTDPLVATTIVSSSMLGDVAKESGARYAETLTGFKWLVRAGEGLVFAYEEALGLCVNPGFVRDKDGIAAAVLAASLTASLRAAGRGPLDVLDELSVKHGVHVTDQVSLRVTDLSVRERLMAGLRATPPASLGGTDVTMEDLLPDADVLRLTGEGLRVVIRPSGTEPKLKAYLQIKEPVSGDLAQARAAADARLSALRTDIESRLA</sequence>
<dbReference type="GO" id="GO:0004615">
    <property type="term" value="F:phosphomannomutase activity"/>
    <property type="evidence" value="ECO:0007669"/>
    <property type="project" value="UniProtKB-EC"/>
</dbReference>
<keyword evidence="6 11" id="KW-0413">Isomerase</keyword>
<evidence type="ECO:0000259" key="10">
    <source>
        <dbReference type="Pfam" id="PF02880"/>
    </source>
</evidence>
<feature type="domain" description="Alpha-D-phosphohexomutase alpha/beta/alpha" evidence="9">
    <location>
        <begin position="223"/>
        <end position="310"/>
    </location>
</feature>
<dbReference type="PANTHER" id="PTHR45745:SF1">
    <property type="entry name" value="PHOSPHOGLUCOMUTASE 2B-RELATED"/>
    <property type="match status" value="1"/>
</dbReference>
<dbReference type="InterPro" id="IPR005846">
    <property type="entry name" value="A-D-PHexomutase_a/b/a-III"/>
</dbReference>
<dbReference type="InterPro" id="IPR016055">
    <property type="entry name" value="A-D-PHexomutase_a/b/a-I/II/III"/>
</dbReference>
<organism evidence="11 12">
    <name type="scientific">Amycolatopsis roodepoortensis</name>
    <dbReference type="NCBI Taxonomy" id="700274"/>
    <lineage>
        <taxon>Bacteria</taxon>
        <taxon>Bacillati</taxon>
        <taxon>Actinomycetota</taxon>
        <taxon>Actinomycetes</taxon>
        <taxon>Pseudonocardiales</taxon>
        <taxon>Pseudonocardiaceae</taxon>
        <taxon>Amycolatopsis</taxon>
    </lineage>
</organism>
<dbReference type="Gene3D" id="3.40.120.10">
    <property type="entry name" value="Alpha-D-Glucose-1,6-Bisphosphate, subunit A, domain 3"/>
    <property type="match status" value="3"/>
</dbReference>
<dbReference type="PROSITE" id="PS00710">
    <property type="entry name" value="PGM_PMM"/>
    <property type="match status" value="1"/>
</dbReference>
<name>A0ABR9LI39_9PSEU</name>
<gene>
    <name evidence="11" type="ORF">H4W30_007415</name>
</gene>
<evidence type="ECO:0000256" key="5">
    <source>
        <dbReference type="ARBA" id="ARBA00022842"/>
    </source>
</evidence>
<dbReference type="InterPro" id="IPR005844">
    <property type="entry name" value="A-D-PHexomutase_a/b/a-I"/>
</dbReference>
<evidence type="ECO:0000256" key="3">
    <source>
        <dbReference type="ARBA" id="ARBA00022553"/>
    </source>
</evidence>
<accession>A0ABR9LI39</accession>
<comment type="similarity">
    <text evidence="2 7">Belongs to the phosphohexose mutase family.</text>
</comment>
<evidence type="ECO:0000259" key="9">
    <source>
        <dbReference type="Pfam" id="PF02879"/>
    </source>
</evidence>
<proteinExistence type="inferred from homology"/>
<dbReference type="EMBL" id="JADBEJ010000005">
    <property type="protein sequence ID" value="MBE1580355.1"/>
    <property type="molecule type" value="Genomic_DNA"/>
</dbReference>
<dbReference type="Proteomes" id="UP000656548">
    <property type="component" value="Unassembled WGS sequence"/>
</dbReference>
<dbReference type="InterPro" id="IPR005845">
    <property type="entry name" value="A-D-PHexomutase_a/b/a-II"/>
</dbReference>
<dbReference type="Pfam" id="PF02879">
    <property type="entry name" value="PGM_PMM_II"/>
    <property type="match status" value="1"/>
</dbReference>
<dbReference type="RefSeq" id="WP_192746697.1">
    <property type="nucleotide sequence ID" value="NZ_JADBEJ010000005.1"/>
</dbReference>
<dbReference type="Gene3D" id="3.30.310.50">
    <property type="entry name" value="Alpha-D-phosphohexomutase, C-terminal domain"/>
    <property type="match status" value="1"/>
</dbReference>
<feature type="domain" description="Alpha-D-phosphohexomutase alpha/beta/alpha" evidence="8">
    <location>
        <begin position="56"/>
        <end position="190"/>
    </location>
</feature>
<keyword evidence="5 7" id="KW-0460">Magnesium</keyword>
<evidence type="ECO:0000256" key="2">
    <source>
        <dbReference type="ARBA" id="ARBA00010231"/>
    </source>
</evidence>
<evidence type="ECO:0000259" key="8">
    <source>
        <dbReference type="Pfam" id="PF02878"/>
    </source>
</evidence>
<dbReference type="SUPFAM" id="SSF55957">
    <property type="entry name" value="Phosphoglucomutase, C-terminal domain"/>
    <property type="match status" value="1"/>
</dbReference>
<dbReference type="CDD" id="cd05799">
    <property type="entry name" value="PGM2"/>
    <property type="match status" value="1"/>
</dbReference>
<keyword evidence="4 7" id="KW-0479">Metal-binding</keyword>
<dbReference type="PANTHER" id="PTHR45745">
    <property type="entry name" value="PHOSPHOMANNOMUTASE 45A"/>
    <property type="match status" value="1"/>
</dbReference>
<dbReference type="InterPro" id="IPR005841">
    <property type="entry name" value="Alpha-D-phosphohexomutase_SF"/>
</dbReference>
<comment type="cofactor">
    <cofactor evidence="1">
        <name>Mg(2+)</name>
        <dbReference type="ChEBI" id="CHEBI:18420"/>
    </cofactor>
</comment>
<dbReference type="Pfam" id="PF02880">
    <property type="entry name" value="PGM_PMM_III"/>
    <property type="match status" value="1"/>
</dbReference>
<protein>
    <submittedName>
        <fullName evidence="11">Phosphomannomutase</fullName>
        <ecNumber evidence="11">5.4.2.8</ecNumber>
    </submittedName>
</protein>
<evidence type="ECO:0000256" key="4">
    <source>
        <dbReference type="ARBA" id="ARBA00022723"/>
    </source>
</evidence>
<keyword evidence="12" id="KW-1185">Reference proteome</keyword>
<evidence type="ECO:0000256" key="1">
    <source>
        <dbReference type="ARBA" id="ARBA00001946"/>
    </source>
</evidence>
<dbReference type="PRINTS" id="PR00509">
    <property type="entry name" value="PGMPMM"/>
</dbReference>
<dbReference type="InterPro" id="IPR036900">
    <property type="entry name" value="A-D-PHexomutase_C_sf"/>
</dbReference>
<reference evidence="11 12" key="1">
    <citation type="submission" date="2020-10" db="EMBL/GenBank/DDBJ databases">
        <title>Sequencing the genomes of 1000 actinobacteria strains.</title>
        <authorList>
            <person name="Klenk H.-P."/>
        </authorList>
    </citation>
    <scope>NUCLEOTIDE SEQUENCE [LARGE SCALE GENOMIC DNA]</scope>
    <source>
        <strain evidence="11 12">DSM 46661</strain>
    </source>
</reference>
<feature type="domain" description="Alpha-D-phosphohexomutase alpha/beta/alpha" evidence="10">
    <location>
        <begin position="324"/>
        <end position="419"/>
    </location>
</feature>
<evidence type="ECO:0000313" key="11">
    <source>
        <dbReference type="EMBL" id="MBE1580355.1"/>
    </source>
</evidence>
<keyword evidence="3" id="KW-0597">Phosphoprotein</keyword>
<evidence type="ECO:0000313" key="12">
    <source>
        <dbReference type="Proteomes" id="UP000656548"/>
    </source>
</evidence>
<dbReference type="SUPFAM" id="SSF53738">
    <property type="entry name" value="Phosphoglucomutase, first 3 domains"/>
    <property type="match status" value="3"/>
</dbReference>
<dbReference type="InterPro" id="IPR016066">
    <property type="entry name" value="A-D-PHexomutase_CS"/>
</dbReference>
<evidence type="ECO:0000256" key="6">
    <source>
        <dbReference type="ARBA" id="ARBA00023235"/>
    </source>
</evidence>